<feature type="transmembrane region" description="Helical" evidence="10">
    <location>
        <begin position="792"/>
        <end position="813"/>
    </location>
</feature>
<sequence length="859" mass="95846">ATFSSTFHVPRSIMENRRPSARTSRVGSHVRFENDCVTTLDAFRYIDRGCRAEADMFYSEAINCFVNAGECLLLVSERDGDDISPMLLAKAQEVIGWAENLSLWLEGGRSGPLPSRKCRGIQVPFAMEYAGGDHYEEAAEMSYTPVASVNPIHFTSDGYRLQCIGRGRKPTMMIVITMYNEDAEELATTLRKVCNNVANIQKNALPGYKGDDAWKNIVVCIVSDGRTKANPSTLALLRELGLFNEDVMTIFSTGANTTMHLFERTLRLGKDKKQVKLYHPSSTSTEKSYPPLQALFALKEANAGKLNSHLWFFNAFCNQVDPDYNVLLDVGTLPTKSAFYKLLSTLEMKHDVGGVCGEIAVSCPIPNLWNFVIATQHFEYKVSNLLDKATESCFGFVSVLPGAFSAYRFCAIKGAPLNAYFKSLTTDMADLGPFYGNMYLAEDRILCFELLARTNGAWKLKYIKDAIARTDVPSTLVDLMNQRRRWLNGSFFAMLYSIVQWGRLYTHTNHSVLTKIGFLIQYFQLIIQLMFGWFMVATFYLSVYYTVFTSLKKNKLGFVQTEEWYDDHHSIAMSLFNIMYAMLIMVQLIFGLGNKPQHVKNLYTVLSVAYAVVVITGVFFAFASIASGGNISIFNICLIVATLGVYFVAALVHCELHHVLFTIVQYLVMLPSTINILMIYAFCNLQDLSWGTKGLTDSSGHGGDGASIVDKASSGSYKDLVAARKLKEAEAKQDAKKANDVKKNFEAFRSNLLMFWLLSNAALIIVCIYFVGANVFLPSLFLFIALFNVTRLIGSVSFVVLTAWDFILLCICLRSGSLEKRRTNNRHHRAANADEDNAAAYGHLGSSKVDGGMPSIVLK</sequence>
<name>W4FAE5_APHAT</name>
<evidence type="ECO:0000256" key="9">
    <source>
        <dbReference type="ARBA" id="ARBA00023316"/>
    </source>
</evidence>
<keyword evidence="5" id="KW-0808">Transferase</keyword>
<dbReference type="RefSeq" id="XP_009846617.1">
    <property type="nucleotide sequence ID" value="XM_009848315.1"/>
</dbReference>
<evidence type="ECO:0000313" key="11">
    <source>
        <dbReference type="EMBL" id="ETV63899.1"/>
    </source>
</evidence>
<keyword evidence="8 10" id="KW-0472">Membrane</keyword>
<evidence type="ECO:0000256" key="5">
    <source>
        <dbReference type="ARBA" id="ARBA00022679"/>
    </source>
</evidence>
<dbReference type="GO" id="GO:0006031">
    <property type="term" value="P:chitin biosynthetic process"/>
    <property type="evidence" value="ECO:0007669"/>
    <property type="project" value="TreeGrafter"/>
</dbReference>
<dbReference type="EMBL" id="KI913497">
    <property type="protein sequence ID" value="ETV63899.1"/>
    <property type="molecule type" value="Genomic_DNA"/>
</dbReference>
<dbReference type="AlphaFoldDB" id="W4FAE5"/>
<feature type="transmembrane region" description="Helical" evidence="10">
    <location>
        <begin position="525"/>
        <end position="548"/>
    </location>
</feature>
<feature type="transmembrane region" description="Helical" evidence="10">
    <location>
        <begin position="602"/>
        <end position="626"/>
    </location>
</feature>
<feature type="transmembrane region" description="Helical" evidence="10">
    <location>
        <begin position="659"/>
        <end position="683"/>
    </location>
</feature>
<dbReference type="GO" id="GO:0071555">
    <property type="term" value="P:cell wall organization"/>
    <property type="evidence" value="ECO:0007669"/>
    <property type="project" value="UniProtKB-KW"/>
</dbReference>
<evidence type="ECO:0000256" key="3">
    <source>
        <dbReference type="ARBA" id="ARBA00022475"/>
    </source>
</evidence>
<dbReference type="GO" id="GO:0005886">
    <property type="term" value="C:plasma membrane"/>
    <property type="evidence" value="ECO:0007669"/>
    <property type="project" value="UniProtKB-SubCell"/>
</dbReference>
<dbReference type="GO" id="GO:0004100">
    <property type="term" value="F:chitin synthase activity"/>
    <property type="evidence" value="ECO:0007669"/>
    <property type="project" value="UniProtKB-EC"/>
</dbReference>
<keyword evidence="3" id="KW-1003">Cell membrane</keyword>
<feature type="non-terminal residue" evidence="11">
    <location>
        <position position="1"/>
    </location>
</feature>
<reference evidence="11" key="1">
    <citation type="submission" date="2013-12" db="EMBL/GenBank/DDBJ databases">
        <title>The Genome Sequence of Aphanomyces astaci APO3.</title>
        <authorList>
            <consortium name="The Broad Institute Genomics Platform"/>
            <person name="Russ C."/>
            <person name="Tyler B."/>
            <person name="van West P."/>
            <person name="Dieguez-Uribeondo J."/>
            <person name="Young S.K."/>
            <person name="Zeng Q."/>
            <person name="Gargeya S."/>
            <person name="Fitzgerald M."/>
            <person name="Abouelleil A."/>
            <person name="Alvarado L."/>
            <person name="Chapman S.B."/>
            <person name="Gainer-Dewar J."/>
            <person name="Goldberg J."/>
            <person name="Griggs A."/>
            <person name="Gujja S."/>
            <person name="Hansen M."/>
            <person name="Howarth C."/>
            <person name="Imamovic A."/>
            <person name="Ireland A."/>
            <person name="Larimer J."/>
            <person name="McCowan C."/>
            <person name="Murphy C."/>
            <person name="Pearson M."/>
            <person name="Poon T.W."/>
            <person name="Priest M."/>
            <person name="Roberts A."/>
            <person name="Saif S."/>
            <person name="Shea T."/>
            <person name="Sykes S."/>
            <person name="Wortman J."/>
            <person name="Nusbaum C."/>
            <person name="Birren B."/>
        </authorList>
    </citation>
    <scope>NUCLEOTIDE SEQUENCE [LARGE SCALE GENOMIC DNA]</scope>
    <source>
        <strain evidence="11">APO3</strain>
    </source>
</reference>
<organism evidence="11">
    <name type="scientific">Aphanomyces astaci</name>
    <name type="common">Crayfish plague agent</name>
    <dbReference type="NCBI Taxonomy" id="112090"/>
    <lineage>
        <taxon>Eukaryota</taxon>
        <taxon>Sar</taxon>
        <taxon>Stramenopiles</taxon>
        <taxon>Oomycota</taxon>
        <taxon>Saprolegniomycetes</taxon>
        <taxon>Saprolegniales</taxon>
        <taxon>Verrucalvaceae</taxon>
        <taxon>Aphanomyces</taxon>
    </lineage>
</organism>
<protein>
    <recommendedName>
        <fullName evidence="2">chitin synthase</fullName>
        <ecNumber evidence="2">2.4.1.16</ecNumber>
    </recommendedName>
</protein>
<dbReference type="PANTHER" id="PTHR22914">
    <property type="entry name" value="CHITIN SYNTHASE"/>
    <property type="match status" value="1"/>
</dbReference>
<feature type="transmembrane region" description="Helical" evidence="10">
    <location>
        <begin position="633"/>
        <end position="653"/>
    </location>
</feature>
<feature type="transmembrane region" description="Helical" evidence="10">
    <location>
        <begin position="752"/>
        <end position="772"/>
    </location>
</feature>
<dbReference type="SUPFAM" id="SSF53448">
    <property type="entry name" value="Nucleotide-diphospho-sugar transferases"/>
    <property type="match status" value="1"/>
</dbReference>
<evidence type="ECO:0000256" key="1">
    <source>
        <dbReference type="ARBA" id="ARBA00004651"/>
    </source>
</evidence>
<dbReference type="InterPro" id="IPR004835">
    <property type="entry name" value="Chitin_synth"/>
</dbReference>
<evidence type="ECO:0000256" key="7">
    <source>
        <dbReference type="ARBA" id="ARBA00022989"/>
    </source>
</evidence>
<dbReference type="GeneID" id="20821165"/>
<dbReference type="Gene3D" id="1.20.58.80">
    <property type="entry name" value="Phosphotransferase system, lactose/cellobiose-type IIA subunit"/>
    <property type="match status" value="1"/>
</dbReference>
<feature type="transmembrane region" description="Helical" evidence="10">
    <location>
        <begin position="569"/>
        <end position="590"/>
    </location>
</feature>
<accession>W4FAE5</accession>
<comment type="subcellular location">
    <subcellularLocation>
        <location evidence="1">Cell membrane</location>
        <topology evidence="1">Multi-pass membrane protein</topology>
    </subcellularLocation>
</comment>
<evidence type="ECO:0000256" key="8">
    <source>
        <dbReference type="ARBA" id="ARBA00023136"/>
    </source>
</evidence>
<gene>
    <name evidence="11" type="ORF">H257_19169</name>
</gene>
<evidence type="ECO:0000256" key="10">
    <source>
        <dbReference type="SAM" id="Phobius"/>
    </source>
</evidence>
<keyword evidence="6 10" id="KW-0812">Transmembrane</keyword>
<evidence type="ECO:0000256" key="6">
    <source>
        <dbReference type="ARBA" id="ARBA00022692"/>
    </source>
</evidence>
<keyword evidence="7 10" id="KW-1133">Transmembrane helix</keyword>
<keyword evidence="9" id="KW-0961">Cell wall biogenesis/degradation</keyword>
<dbReference type="VEuPathDB" id="FungiDB:H257_19169"/>
<dbReference type="OrthoDB" id="26569at2759"/>
<dbReference type="InterPro" id="IPR029044">
    <property type="entry name" value="Nucleotide-diphossugar_trans"/>
</dbReference>
<keyword evidence="4" id="KW-0328">Glycosyltransferase</keyword>
<dbReference type="STRING" id="112090.W4FAE5"/>
<dbReference type="EC" id="2.4.1.16" evidence="2"/>
<dbReference type="Pfam" id="PF01644">
    <property type="entry name" value="Chitin_synth_1"/>
    <property type="match status" value="1"/>
</dbReference>
<evidence type="ECO:0000256" key="4">
    <source>
        <dbReference type="ARBA" id="ARBA00022676"/>
    </source>
</evidence>
<dbReference type="PANTHER" id="PTHR22914:SF9">
    <property type="entry name" value="CHITIN SYNTHASE 1"/>
    <property type="match status" value="1"/>
</dbReference>
<proteinExistence type="predicted"/>
<evidence type="ECO:0000256" key="2">
    <source>
        <dbReference type="ARBA" id="ARBA00012543"/>
    </source>
</evidence>